<evidence type="ECO:0008006" key="3">
    <source>
        <dbReference type="Google" id="ProtNLM"/>
    </source>
</evidence>
<accession>A0A371NCP1</accession>
<dbReference type="RefSeq" id="WP_115891980.1">
    <property type="nucleotide sequence ID" value="NZ_QREL01000001.1"/>
</dbReference>
<dbReference type="AlphaFoldDB" id="A0A371NCP1"/>
<dbReference type="Proteomes" id="UP000256864">
    <property type="component" value="Unassembled WGS sequence"/>
</dbReference>
<evidence type="ECO:0000313" key="2">
    <source>
        <dbReference type="Proteomes" id="UP000256864"/>
    </source>
</evidence>
<dbReference type="EMBL" id="QREL01000001">
    <property type="protein sequence ID" value="REE28279.1"/>
    <property type="molecule type" value="Genomic_DNA"/>
</dbReference>
<keyword evidence="2" id="KW-1185">Reference proteome</keyword>
<name>A0A371NCP1_9EURY</name>
<dbReference type="InterPro" id="IPR024747">
    <property type="entry name" value="Pyridox_Oxase-rel"/>
</dbReference>
<comment type="caution">
    <text evidence="1">The sequence shown here is derived from an EMBL/GenBank/DDBJ whole genome shotgun (WGS) entry which is preliminary data.</text>
</comment>
<organism evidence="1 2">
    <name type="scientific">Methanothermobacter defluvii</name>
    <dbReference type="NCBI Taxonomy" id="49339"/>
    <lineage>
        <taxon>Archaea</taxon>
        <taxon>Methanobacteriati</taxon>
        <taxon>Methanobacteriota</taxon>
        <taxon>Methanomada group</taxon>
        <taxon>Methanobacteria</taxon>
        <taxon>Methanobacteriales</taxon>
        <taxon>Methanobacteriaceae</taxon>
        <taxon>Methanothermobacter</taxon>
    </lineage>
</organism>
<dbReference type="SUPFAM" id="SSF50475">
    <property type="entry name" value="FMN-binding split barrel"/>
    <property type="match status" value="1"/>
</dbReference>
<dbReference type="InterPro" id="IPR012349">
    <property type="entry name" value="Split_barrel_FMN-bd"/>
</dbReference>
<dbReference type="Gene3D" id="2.30.110.10">
    <property type="entry name" value="Electron Transport, Fmn-binding Protein, Chain A"/>
    <property type="match status" value="1"/>
</dbReference>
<proteinExistence type="predicted"/>
<protein>
    <recommendedName>
        <fullName evidence="3">Pyridoxamine 5'-phosphate oxidase</fullName>
    </recommendedName>
</protein>
<reference evidence="1 2" key="1">
    <citation type="submission" date="2018-07" db="EMBL/GenBank/DDBJ databases">
        <title>Genomic Encyclopedia of Type Strains, Phase IV (KMG-IV): sequencing the most valuable type-strain genomes for metagenomic binning, comparative biology and taxonomic classification.</title>
        <authorList>
            <person name="Goeker M."/>
        </authorList>
    </citation>
    <scope>NUCLEOTIDE SEQUENCE [LARGE SCALE GENOMIC DNA]</scope>
    <source>
        <strain evidence="1 2">DSM 7466</strain>
    </source>
</reference>
<dbReference type="Pfam" id="PF12900">
    <property type="entry name" value="Pyridox_ox_2"/>
    <property type="match status" value="1"/>
</dbReference>
<sequence length="158" mass="18521">MSIVKIPLMTKEEYDEFIAENFISRIAFNGDYPYIAPFLYVFDGEHLYFLSTRYGRKIELLRRNPYVAVEIEHYSDDLSEYRFVTLQGQIVEEKDPSTKRRVKEMFADLIEKRGLSRNILKALGHSPEDPLTCLVEMDRSYLWKLVEVVDIVGIKSGE</sequence>
<gene>
    <name evidence="1" type="ORF">C7452_0280</name>
</gene>
<evidence type="ECO:0000313" key="1">
    <source>
        <dbReference type="EMBL" id="REE28279.1"/>
    </source>
</evidence>